<evidence type="ECO:0000313" key="4">
    <source>
        <dbReference type="EMBL" id="TKR27823.1"/>
    </source>
</evidence>
<dbReference type="PANTHER" id="PTHR30015:SF7">
    <property type="entry name" value="TYPE IV METHYL-DIRECTED RESTRICTION ENZYME ECOKMRR"/>
    <property type="match status" value="1"/>
</dbReference>
<feature type="compositionally biased region" description="Polar residues" evidence="1">
    <location>
        <begin position="202"/>
        <end position="211"/>
    </location>
</feature>
<dbReference type="SUPFAM" id="SSF52980">
    <property type="entry name" value="Restriction endonuclease-like"/>
    <property type="match status" value="1"/>
</dbReference>
<dbReference type="InterPro" id="IPR011335">
    <property type="entry name" value="Restrct_endonuc-II-like"/>
</dbReference>
<organism evidence="4 5">
    <name type="scientific">Natronomonas salsuginis</name>
    <dbReference type="NCBI Taxonomy" id="2217661"/>
    <lineage>
        <taxon>Archaea</taxon>
        <taxon>Methanobacteriati</taxon>
        <taxon>Methanobacteriota</taxon>
        <taxon>Stenosarchaea group</taxon>
        <taxon>Halobacteria</taxon>
        <taxon>Halobacteriales</taxon>
        <taxon>Natronomonadaceae</taxon>
        <taxon>Natronomonas</taxon>
    </lineage>
</organism>
<evidence type="ECO:0000313" key="5">
    <source>
        <dbReference type="Proteomes" id="UP000308037"/>
    </source>
</evidence>
<evidence type="ECO:0000259" key="3">
    <source>
        <dbReference type="Pfam" id="PF04471"/>
    </source>
</evidence>
<comment type="caution">
    <text evidence="4">The sequence shown here is derived from an EMBL/GenBank/DDBJ whole genome shotgun (WGS) entry which is preliminary data.</text>
</comment>
<dbReference type="RefSeq" id="WP_137275123.1">
    <property type="nucleotide sequence ID" value="NZ_QKNX01000001.1"/>
</dbReference>
<dbReference type="InterPro" id="IPR052906">
    <property type="entry name" value="Type_IV_Methyl-Rstrct_Enzyme"/>
</dbReference>
<accession>A0A4V5ZP66</accession>
<evidence type="ECO:0000256" key="1">
    <source>
        <dbReference type="SAM" id="MobiDB-lite"/>
    </source>
</evidence>
<dbReference type="Pfam" id="PF04471">
    <property type="entry name" value="Mrr_cat"/>
    <property type="match status" value="1"/>
</dbReference>
<dbReference type="InterPro" id="IPR011856">
    <property type="entry name" value="tRNA_endonuc-like_dom_sf"/>
</dbReference>
<feature type="transmembrane region" description="Helical" evidence="2">
    <location>
        <begin position="268"/>
        <end position="289"/>
    </location>
</feature>
<keyword evidence="2" id="KW-0472">Membrane</keyword>
<keyword evidence="2" id="KW-0812">Transmembrane</keyword>
<dbReference type="GO" id="GO:0009307">
    <property type="term" value="P:DNA restriction-modification system"/>
    <property type="evidence" value="ECO:0007669"/>
    <property type="project" value="InterPro"/>
</dbReference>
<feature type="region of interest" description="Disordered" evidence="1">
    <location>
        <begin position="201"/>
        <end position="232"/>
    </location>
</feature>
<feature type="region of interest" description="Disordered" evidence="1">
    <location>
        <begin position="23"/>
        <end position="51"/>
    </location>
</feature>
<dbReference type="OrthoDB" id="141004at2157"/>
<dbReference type="PANTHER" id="PTHR30015">
    <property type="entry name" value="MRR RESTRICTION SYSTEM PROTEIN"/>
    <property type="match status" value="1"/>
</dbReference>
<dbReference type="Gene3D" id="3.40.1350.10">
    <property type="match status" value="1"/>
</dbReference>
<name>A0A4V5ZP66_9EURY</name>
<dbReference type="GO" id="GO:0003677">
    <property type="term" value="F:DNA binding"/>
    <property type="evidence" value="ECO:0007669"/>
    <property type="project" value="InterPro"/>
</dbReference>
<feature type="compositionally biased region" description="Basic and acidic residues" evidence="1">
    <location>
        <begin position="215"/>
        <end position="232"/>
    </location>
</feature>
<keyword evidence="5" id="KW-1185">Reference proteome</keyword>
<sequence length="330" mass="37448">MKRFLRYVFYRELYKWLRNVGKDDANSTQRDSAGTTNSPAGQIEELPLDEGPIENTGELKTVLQQMDPYDFEHFIADLWTRMGWQTDVSTASIDKGVDVTARKQQPYEQTTLIQAKRYGPNTTVGSPDIQQYASLSQQYNNVDKVVVVTTNEFTNQARELADQLNVKQIDGDDLASLVVEQDALDLVDDYLEFVTIAESDQPCDQPQQGTDGTDGEQRVATEPGADDRAVTPDRDSVAVSSTVWEKAIMIAIPGWLVAFFGIEFLPEALWGIVFFAVWLGLPVALFLDARYVRERRDWPQYWWAYVGTSLVWLLAIIPAGLYLWRRRSLS</sequence>
<feature type="transmembrane region" description="Helical" evidence="2">
    <location>
        <begin position="301"/>
        <end position="324"/>
    </location>
</feature>
<proteinExistence type="predicted"/>
<dbReference type="AlphaFoldDB" id="A0A4V5ZP66"/>
<keyword evidence="2" id="KW-1133">Transmembrane helix</keyword>
<feature type="domain" description="Restriction endonuclease type IV Mrr" evidence="3">
    <location>
        <begin position="63"/>
        <end position="177"/>
    </location>
</feature>
<gene>
    <name evidence="4" type="ORF">DM868_01675</name>
</gene>
<dbReference type="GO" id="GO:0015666">
    <property type="term" value="F:restriction endodeoxyribonuclease activity"/>
    <property type="evidence" value="ECO:0007669"/>
    <property type="project" value="TreeGrafter"/>
</dbReference>
<protein>
    <recommendedName>
        <fullName evidence="3">Restriction endonuclease type IV Mrr domain-containing protein</fullName>
    </recommendedName>
</protein>
<dbReference type="InterPro" id="IPR007560">
    <property type="entry name" value="Restrct_endonuc_IV_Mrr"/>
</dbReference>
<feature type="compositionally biased region" description="Polar residues" evidence="1">
    <location>
        <begin position="26"/>
        <end position="40"/>
    </location>
</feature>
<evidence type="ECO:0000256" key="2">
    <source>
        <dbReference type="SAM" id="Phobius"/>
    </source>
</evidence>
<reference evidence="4 5" key="1">
    <citation type="submission" date="2019-04" db="EMBL/GenBank/DDBJ databases">
        <title>Natronomonas sp. F20-122 a newhaloarchaeon isolated from a saline saltern of Isla Bacuta, Huelva, Spain.</title>
        <authorList>
            <person name="Duran-Viseras A."/>
            <person name="Sanchez-Porro C."/>
            <person name="Ventosa A."/>
        </authorList>
    </citation>
    <scope>NUCLEOTIDE SEQUENCE [LARGE SCALE GENOMIC DNA]</scope>
    <source>
        <strain evidence="4 5">F20-122</strain>
    </source>
</reference>
<dbReference type="EMBL" id="QKNX01000001">
    <property type="protein sequence ID" value="TKR27823.1"/>
    <property type="molecule type" value="Genomic_DNA"/>
</dbReference>
<dbReference type="Proteomes" id="UP000308037">
    <property type="component" value="Unassembled WGS sequence"/>
</dbReference>